<keyword evidence="4 8" id="KW-0808">Transferase</keyword>
<dbReference type="GO" id="GO:1904047">
    <property type="term" value="F:S-adenosyl-L-methionine binding"/>
    <property type="evidence" value="ECO:0007669"/>
    <property type="project" value="TreeGrafter"/>
</dbReference>
<dbReference type="GO" id="GO:0043565">
    <property type="term" value="F:sequence-specific DNA binding"/>
    <property type="evidence" value="ECO:0007669"/>
    <property type="project" value="TreeGrafter"/>
</dbReference>
<feature type="region of interest" description="Disordered" evidence="9">
    <location>
        <begin position="1"/>
        <end position="34"/>
    </location>
</feature>
<dbReference type="PATRIC" id="fig|52.7.peg.484"/>
<protein>
    <recommendedName>
        <fullName evidence="2 8">Site-specific DNA-methyltransferase (adenine-specific)</fullName>
        <ecNumber evidence="2 8">2.1.1.72</ecNumber>
    </recommendedName>
</protein>
<gene>
    <name evidence="10" type="primary">dam</name>
    <name evidence="10" type="ORF">CMC5_004550</name>
</gene>
<keyword evidence="5 8" id="KW-0949">S-adenosyl-L-methionine</keyword>
<evidence type="ECO:0000256" key="3">
    <source>
        <dbReference type="ARBA" id="ARBA00022603"/>
    </source>
</evidence>
<name>A0A0K1E632_CHOCO</name>
<dbReference type="PRINTS" id="PR00505">
    <property type="entry name" value="D12N6MTFRASE"/>
</dbReference>
<evidence type="ECO:0000256" key="5">
    <source>
        <dbReference type="ARBA" id="ARBA00022691"/>
    </source>
</evidence>
<dbReference type="GO" id="GO:0009307">
    <property type="term" value="P:DNA restriction-modification system"/>
    <property type="evidence" value="ECO:0007669"/>
    <property type="project" value="InterPro"/>
</dbReference>
<proteinExistence type="inferred from homology"/>
<dbReference type="GO" id="GO:0009007">
    <property type="term" value="F:site-specific DNA-methyltransferase (adenine-specific) activity"/>
    <property type="evidence" value="ECO:0007669"/>
    <property type="project" value="UniProtKB-UniRule"/>
</dbReference>
<dbReference type="InterPro" id="IPR012263">
    <property type="entry name" value="M_m6A_EcoRV"/>
</dbReference>
<accession>A0A0K1E632</accession>
<dbReference type="PROSITE" id="PS00092">
    <property type="entry name" value="N6_MTASE"/>
    <property type="match status" value="1"/>
</dbReference>
<dbReference type="REBASE" id="116703">
    <property type="entry name" value="M.CcrC5ORF4550P"/>
</dbReference>
<feature type="binding site" evidence="7">
    <location>
        <position position="54"/>
    </location>
    <ligand>
        <name>S-adenosyl-L-methionine</name>
        <dbReference type="ChEBI" id="CHEBI:59789"/>
    </ligand>
</feature>
<dbReference type="InterPro" id="IPR023095">
    <property type="entry name" value="Ade_MeTrfase_dom_2"/>
</dbReference>
<dbReference type="InterPro" id="IPR029063">
    <property type="entry name" value="SAM-dependent_MTases_sf"/>
</dbReference>
<evidence type="ECO:0000256" key="9">
    <source>
        <dbReference type="SAM" id="MobiDB-lite"/>
    </source>
</evidence>
<dbReference type="NCBIfam" id="TIGR00571">
    <property type="entry name" value="dam"/>
    <property type="match status" value="1"/>
</dbReference>
<evidence type="ECO:0000313" key="11">
    <source>
        <dbReference type="Proteomes" id="UP000067626"/>
    </source>
</evidence>
<feature type="binding site" evidence="7">
    <location>
        <position position="50"/>
    </location>
    <ligand>
        <name>S-adenosyl-L-methionine</name>
        <dbReference type="ChEBI" id="CHEBI:59789"/>
    </ligand>
</feature>
<dbReference type="Pfam" id="PF02086">
    <property type="entry name" value="MethyltransfD12"/>
    <property type="match status" value="1"/>
</dbReference>
<dbReference type="Gene3D" id="1.10.1020.10">
    <property type="entry name" value="Adenine-specific Methyltransferase, Domain 2"/>
    <property type="match status" value="1"/>
</dbReference>
<evidence type="ECO:0000256" key="2">
    <source>
        <dbReference type="ARBA" id="ARBA00011900"/>
    </source>
</evidence>
<dbReference type="AlphaFoldDB" id="A0A0K1E632"/>
<dbReference type="EC" id="2.1.1.72" evidence="2 8"/>
<evidence type="ECO:0000256" key="7">
    <source>
        <dbReference type="PIRSR" id="PIRSR000398-1"/>
    </source>
</evidence>
<comment type="similarity">
    <text evidence="1 8">Belongs to the N(4)/N(6)-methyltransferase family.</text>
</comment>
<dbReference type="PANTHER" id="PTHR30481">
    <property type="entry name" value="DNA ADENINE METHYLASE"/>
    <property type="match status" value="1"/>
</dbReference>
<dbReference type="Proteomes" id="UP000067626">
    <property type="component" value="Chromosome"/>
</dbReference>
<dbReference type="InterPro" id="IPR002052">
    <property type="entry name" value="DNA_methylase_N6_adenine_CS"/>
</dbReference>
<comment type="catalytic activity">
    <reaction evidence="6 8">
        <text>a 2'-deoxyadenosine in DNA + S-adenosyl-L-methionine = an N(6)-methyl-2'-deoxyadenosine in DNA + S-adenosyl-L-homocysteine + H(+)</text>
        <dbReference type="Rhea" id="RHEA:15197"/>
        <dbReference type="Rhea" id="RHEA-COMP:12418"/>
        <dbReference type="Rhea" id="RHEA-COMP:12419"/>
        <dbReference type="ChEBI" id="CHEBI:15378"/>
        <dbReference type="ChEBI" id="CHEBI:57856"/>
        <dbReference type="ChEBI" id="CHEBI:59789"/>
        <dbReference type="ChEBI" id="CHEBI:90615"/>
        <dbReference type="ChEBI" id="CHEBI:90616"/>
        <dbReference type="EC" id="2.1.1.72"/>
    </reaction>
</comment>
<feature type="binding site" evidence="7">
    <location>
        <position position="95"/>
    </location>
    <ligand>
        <name>S-adenosyl-L-methionine</name>
        <dbReference type="ChEBI" id="CHEBI:59789"/>
    </ligand>
</feature>
<dbReference type="STRING" id="52.CMC5_004550"/>
<evidence type="ECO:0000256" key="1">
    <source>
        <dbReference type="ARBA" id="ARBA00006594"/>
    </source>
</evidence>
<dbReference type="KEGG" id="ccro:CMC5_004550"/>
<sequence>MLQQAARPQRISLRSSLPTARPGLARTRGKEQKREVIAPERGKAKPFLKWVGGKRQLLPELEPRIPSHYGTYHEPFVGGGALFFHHQPRRAVLSDANERLIRTYRGVRDKVEDVIGLLSSYPHDRDFFLEMRGIDVDRRSDAEVAAWFIYLNRTGFNGLYRVNRSNIYNVPFGDYDNPVICDADTLRACARALRHTELLCTSFETVVDRTRPGDFVYFDPPYVPLSPSSNFTAYTRGGFGMAEHAQLRDVARTLKARGVSVLLSNSSAPVVHALYGDGFELASVGATRAVNCKAAGRGRVQELLIR</sequence>
<dbReference type="GO" id="GO:0032259">
    <property type="term" value="P:methylation"/>
    <property type="evidence" value="ECO:0007669"/>
    <property type="project" value="UniProtKB-KW"/>
</dbReference>
<evidence type="ECO:0000256" key="6">
    <source>
        <dbReference type="ARBA" id="ARBA00047942"/>
    </source>
</evidence>
<keyword evidence="11" id="KW-1185">Reference proteome</keyword>
<dbReference type="Gene3D" id="3.40.50.150">
    <property type="entry name" value="Vaccinia Virus protein VP39"/>
    <property type="match status" value="1"/>
</dbReference>
<dbReference type="EMBL" id="CP012159">
    <property type="protein sequence ID" value="AKT36341.1"/>
    <property type="molecule type" value="Genomic_DNA"/>
</dbReference>
<dbReference type="InterPro" id="IPR012327">
    <property type="entry name" value="MeTrfase_D12"/>
</dbReference>
<organism evidence="10 11">
    <name type="scientific">Chondromyces crocatus</name>
    <dbReference type="NCBI Taxonomy" id="52"/>
    <lineage>
        <taxon>Bacteria</taxon>
        <taxon>Pseudomonadati</taxon>
        <taxon>Myxococcota</taxon>
        <taxon>Polyangia</taxon>
        <taxon>Polyangiales</taxon>
        <taxon>Polyangiaceae</taxon>
        <taxon>Chondromyces</taxon>
    </lineage>
</organism>
<evidence type="ECO:0000256" key="4">
    <source>
        <dbReference type="ARBA" id="ARBA00022679"/>
    </source>
</evidence>
<dbReference type="GO" id="GO:0006298">
    <property type="term" value="P:mismatch repair"/>
    <property type="evidence" value="ECO:0007669"/>
    <property type="project" value="TreeGrafter"/>
</dbReference>
<dbReference type="PANTHER" id="PTHR30481:SF3">
    <property type="entry name" value="DNA ADENINE METHYLASE"/>
    <property type="match status" value="1"/>
</dbReference>
<dbReference type="SUPFAM" id="SSF53335">
    <property type="entry name" value="S-adenosyl-L-methionine-dependent methyltransferases"/>
    <property type="match status" value="1"/>
</dbReference>
<reference evidence="10 11" key="1">
    <citation type="submission" date="2015-07" db="EMBL/GenBank/DDBJ databases">
        <title>Genome analysis of myxobacterium Chondromyces crocatus Cm c5 reveals a high potential for natural compound synthesis and the genetic basis for the loss of fruiting body formation.</title>
        <authorList>
            <person name="Zaburannyi N."/>
            <person name="Bunk B."/>
            <person name="Maier J."/>
            <person name="Overmann J."/>
            <person name="Mueller R."/>
        </authorList>
    </citation>
    <scope>NUCLEOTIDE SEQUENCE [LARGE SCALE GENOMIC DNA]</scope>
    <source>
        <strain evidence="10 11">Cm c5</strain>
    </source>
</reference>
<dbReference type="OrthoDB" id="9805629at2"/>
<dbReference type="PIRSF" id="PIRSF000398">
    <property type="entry name" value="M_m6A_EcoRV"/>
    <property type="match status" value="1"/>
</dbReference>
<evidence type="ECO:0000256" key="8">
    <source>
        <dbReference type="RuleBase" id="RU361257"/>
    </source>
</evidence>
<keyword evidence="3 8" id="KW-0489">Methyltransferase</keyword>
<evidence type="ECO:0000313" key="10">
    <source>
        <dbReference type="EMBL" id="AKT36341.1"/>
    </source>
</evidence>
<feature type="binding site" evidence="7">
    <location>
        <position position="219"/>
    </location>
    <ligand>
        <name>S-adenosyl-L-methionine</name>
        <dbReference type="ChEBI" id="CHEBI:59789"/>
    </ligand>
</feature>